<dbReference type="CDD" id="cd01948">
    <property type="entry name" value="EAL"/>
    <property type="match status" value="1"/>
</dbReference>
<dbReference type="InterPro" id="IPR035919">
    <property type="entry name" value="EAL_sf"/>
</dbReference>
<accession>E3H794</accession>
<dbReference type="PANTHER" id="PTHR33121:SF71">
    <property type="entry name" value="OXYGEN SENSOR PROTEIN DOSP"/>
    <property type="match status" value="1"/>
</dbReference>
<proteinExistence type="predicted"/>
<sequence>MKKELQLYFQPKVDLKKSEIMGSECLVRWIKDGKLYKSPGEFIPVAETSGLILDLDKYVLSEACRQIEIWESSNMNGQKISVNISGVHFKQKRIIDTSKSVLNRFKIPKGSVELEITEGIFLEDIEEAADTLIELKALGFGISIDDFGTGYSSFKYLSRLPINRIKIDKSFIENIGNIENDIAITKMIISMGKLLNLNVIAEGVETKEQLNLLIENGCTEVQGYYFGKPMPLKEYEKFYRINKDKIDVLYFQKLFKIG</sequence>
<dbReference type="EMBL" id="CP002281">
    <property type="protein sequence ID" value="ADO82575.1"/>
    <property type="molecule type" value="Genomic_DNA"/>
</dbReference>
<dbReference type="Gene3D" id="3.20.20.450">
    <property type="entry name" value="EAL domain"/>
    <property type="match status" value="1"/>
</dbReference>
<evidence type="ECO:0000313" key="2">
    <source>
        <dbReference type="EMBL" id="ADO82575.1"/>
    </source>
</evidence>
<dbReference type="eggNOG" id="COG2200">
    <property type="taxonomic scope" value="Bacteria"/>
</dbReference>
<keyword evidence="3" id="KW-1185">Reference proteome</keyword>
<dbReference type="GO" id="GO:0071111">
    <property type="term" value="F:cyclic-guanylate-specific phosphodiesterase activity"/>
    <property type="evidence" value="ECO:0007669"/>
    <property type="project" value="InterPro"/>
</dbReference>
<gene>
    <name evidence="2" type="ordered locus">Ilyop_0789</name>
</gene>
<dbReference type="AlphaFoldDB" id="E3H794"/>
<organism evidence="2 3">
    <name type="scientific">Ilyobacter polytropus (strain ATCC 51220 / DSM 2926 / LMG 16218 / CuHBu1)</name>
    <dbReference type="NCBI Taxonomy" id="572544"/>
    <lineage>
        <taxon>Bacteria</taxon>
        <taxon>Fusobacteriati</taxon>
        <taxon>Fusobacteriota</taxon>
        <taxon>Fusobacteriia</taxon>
        <taxon>Fusobacteriales</taxon>
        <taxon>Fusobacteriaceae</taxon>
        <taxon>Ilyobacter</taxon>
    </lineage>
</organism>
<dbReference type="STRING" id="572544.Ilyop_0789"/>
<feature type="domain" description="EAL" evidence="1">
    <location>
        <begin position="1"/>
        <end position="243"/>
    </location>
</feature>
<dbReference type="PROSITE" id="PS50883">
    <property type="entry name" value="EAL"/>
    <property type="match status" value="1"/>
</dbReference>
<evidence type="ECO:0000259" key="1">
    <source>
        <dbReference type="PROSITE" id="PS50883"/>
    </source>
</evidence>
<dbReference type="InterPro" id="IPR001633">
    <property type="entry name" value="EAL_dom"/>
</dbReference>
<dbReference type="SMART" id="SM00052">
    <property type="entry name" value="EAL"/>
    <property type="match status" value="1"/>
</dbReference>
<reference evidence="2 3" key="1">
    <citation type="journal article" date="2010" name="Stand. Genomic Sci.">
        <title>Complete genome sequence of Ilyobacter polytropus type strain (CuHbu1).</title>
        <authorList>
            <person name="Sikorski J."/>
            <person name="Chertkov O."/>
            <person name="Lapidus A."/>
            <person name="Nolan M."/>
            <person name="Lucas S."/>
            <person name="Del Rio T.G."/>
            <person name="Tice H."/>
            <person name="Cheng J.F."/>
            <person name="Tapia R."/>
            <person name="Han C."/>
            <person name="Goodwin L."/>
            <person name="Pitluck S."/>
            <person name="Liolios K."/>
            <person name="Ivanova N."/>
            <person name="Mavromatis K."/>
            <person name="Mikhailova N."/>
            <person name="Pati A."/>
            <person name="Chen A."/>
            <person name="Palaniappan K."/>
            <person name="Land M."/>
            <person name="Hauser L."/>
            <person name="Chang Y.J."/>
            <person name="Jeffries C.D."/>
            <person name="Brambilla E."/>
            <person name="Yasawong M."/>
            <person name="Rohde M."/>
            <person name="Pukall R."/>
            <person name="Spring S."/>
            <person name="Goker M."/>
            <person name="Woyke T."/>
            <person name="Bristow J."/>
            <person name="Eisen J.A."/>
            <person name="Markowitz V."/>
            <person name="Hugenholtz P."/>
            <person name="Kyrpides N.C."/>
            <person name="Klenk H.P."/>
        </authorList>
    </citation>
    <scope>NUCLEOTIDE SEQUENCE [LARGE SCALE GENOMIC DNA]</scope>
    <source>
        <strain evidence="3">ATCC 51220 / DSM 2926 / LMG 16218 / CuHBu1</strain>
    </source>
</reference>
<dbReference type="Proteomes" id="UP000006875">
    <property type="component" value="Chromosome"/>
</dbReference>
<dbReference type="HOGENOM" id="CLU_000445_70_50_0"/>
<dbReference type="InterPro" id="IPR050706">
    <property type="entry name" value="Cyclic-di-GMP_PDE-like"/>
</dbReference>
<dbReference type="KEGG" id="ipo:Ilyop_0789"/>
<name>E3H794_ILYPC</name>
<protein>
    <submittedName>
        <fullName evidence="2">Diguanylate phosphodiesterase</fullName>
    </submittedName>
</protein>
<dbReference type="Pfam" id="PF00563">
    <property type="entry name" value="EAL"/>
    <property type="match status" value="1"/>
</dbReference>
<dbReference type="SUPFAM" id="SSF141868">
    <property type="entry name" value="EAL domain-like"/>
    <property type="match status" value="1"/>
</dbReference>
<dbReference type="PANTHER" id="PTHR33121">
    <property type="entry name" value="CYCLIC DI-GMP PHOSPHODIESTERASE PDEF"/>
    <property type="match status" value="1"/>
</dbReference>
<evidence type="ECO:0000313" key="3">
    <source>
        <dbReference type="Proteomes" id="UP000006875"/>
    </source>
</evidence>